<dbReference type="OrthoDB" id="15121at2157"/>
<dbReference type="Pfam" id="PF07431">
    <property type="entry name" value="DUF1512"/>
    <property type="match status" value="1"/>
</dbReference>
<feature type="domain" description="DUF1512" evidence="3">
    <location>
        <begin position="216"/>
        <end position="393"/>
    </location>
</feature>
<dbReference type="EMBL" id="CP002100">
    <property type="protein sequence ID" value="ADN50858.1"/>
    <property type="molecule type" value="Genomic_DNA"/>
</dbReference>
<dbReference type="AlphaFoldDB" id="E1QSZ1"/>
<dbReference type="KEGG" id="vdi:Vdis_1472"/>
<feature type="domain" description="DUF1512" evidence="2">
    <location>
        <begin position="26"/>
        <end position="212"/>
    </location>
</feature>
<dbReference type="Pfam" id="PF23542">
    <property type="entry name" value="DUF1512_C"/>
    <property type="match status" value="1"/>
</dbReference>
<feature type="transmembrane region" description="Helical" evidence="1">
    <location>
        <begin position="20"/>
        <end position="39"/>
    </location>
</feature>
<keyword evidence="1" id="KW-0472">Membrane</keyword>
<dbReference type="InterPro" id="IPR056461">
    <property type="entry name" value="DUF1512_C"/>
</dbReference>
<dbReference type="RefSeq" id="WP_013336583.1">
    <property type="nucleotide sequence ID" value="NC_014537.1"/>
</dbReference>
<dbReference type="STRING" id="572478.Vdis_1472"/>
<name>E1QSZ1_VULDI</name>
<dbReference type="HOGENOM" id="CLU_062565_0_0_2"/>
<sequence length="394" mass="43895">MDILTILLQVLLQTGLNNQSSFWSFISTIIWLIIFVLLLTPYFQNYMAIMWYSYSVGNFLTSLSRLIMNNVNLVINHINQLLKSNGSSQSTNKSLVEKTIQDLMEFVVIEPVSAEPTGLMRTLKLLVTSYNEKLEDSIRTLLPNIDRPLVQNVVDAVDGLRELNYIYKVIMHYYRLSNKYKNPYLMMQVYMLLPIIREYVNALNGAITTFLKGQPVGDAAGPLTAYRFMRGCSGLTELTHNIKDTYIGLCDFEGRRVYVIKARGPGGTVGNLDDGIIYLIERVGVKPRMIITVDAALKFEGEKTGSIAEGIGVAMGGIGVERFNIERTASKYGIPLYAILIKMGLPEALSAMTKDVEGAVNEAVERVKRVIRESVREGEEVILIGVGNTGGVAQ</sequence>
<keyword evidence="1" id="KW-1133">Transmembrane helix</keyword>
<dbReference type="Proteomes" id="UP000006681">
    <property type="component" value="Chromosome"/>
</dbReference>
<reference evidence="5" key="2">
    <citation type="journal article" date="2010" name="Stand. Genomic Sci.">
        <title>Complete genome sequence of Vulcanisaeta distributa type strain (IC-017T).</title>
        <authorList>
            <person name="Mavromatis K."/>
            <person name="Sikorski J."/>
            <person name="Pabst E."/>
            <person name="Teshima H."/>
            <person name="Lapidus A."/>
            <person name="Lucas S."/>
            <person name="Nolan M."/>
            <person name="Glavina Del Rio T."/>
            <person name="Cheng J."/>
            <person name="Bruce D."/>
            <person name="Goodwin L."/>
            <person name="Pitluck S."/>
            <person name="Liolios K."/>
            <person name="Ivanova N."/>
            <person name="Mikhailova N."/>
            <person name="Pati A."/>
            <person name="Chen A."/>
            <person name="Palaniappan K."/>
            <person name="Land M."/>
            <person name="Hauser L."/>
            <person name="Chang Y."/>
            <person name="Jeffries C."/>
            <person name="Rohde M."/>
            <person name="Spring S."/>
            <person name="Goker M."/>
            <person name="Wirth R."/>
            <person name="Woyke T."/>
            <person name="Bristow J."/>
            <person name="Eisen J."/>
            <person name="Markowitz V."/>
            <person name="Hugenholtz P."/>
            <person name="Klenk H."/>
            <person name="Kyrpides N."/>
        </authorList>
    </citation>
    <scope>NUCLEOTIDE SEQUENCE [LARGE SCALE GENOMIC DNA]</scope>
    <source>
        <strain evidence="5">DSM 14429 / JCM 11212 / NBRC 100878 / IC-017</strain>
    </source>
</reference>
<evidence type="ECO:0000259" key="3">
    <source>
        <dbReference type="Pfam" id="PF23542"/>
    </source>
</evidence>
<dbReference type="PIRSF" id="PIRSF016495">
    <property type="entry name" value="UCP016495"/>
    <property type="match status" value="1"/>
</dbReference>
<accession>E1QSZ1</accession>
<evidence type="ECO:0008006" key="6">
    <source>
        <dbReference type="Google" id="ProtNLM"/>
    </source>
</evidence>
<gene>
    <name evidence="4" type="ordered locus">Vdis_1472</name>
</gene>
<keyword evidence="1" id="KW-0812">Transmembrane</keyword>
<proteinExistence type="predicted"/>
<reference evidence="4 5" key="1">
    <citation type="journal article" date="2010" name="Stand. Genomic Sci.">
        <title>Complete genome sequence of Vulcanisaeta distributa type strain (IC-017).</title>
        <authorList>
            <person name="Mavromatis K."/>
            <person name="Sikorski J."/>
            <person name="Pabst E."/>
            <person name="Teshima H."/>
            <person name="Lapidus A."/>
            <person name="Lucas S."/>
            <person name="Nolan M."/>
            <person name="Glavina Del Rio T."/>
            <person name="Cheng J.F."/>
            <person name="Bruce D."/>
            <person name="Goodwin L."/>
            <person name="Pitluck S."/>
            <person name="Liolios K."/>
            <person name="Ivanova N."/>
            <person name="Mikhailova N."/>
            <person name="Pati A."/>
            <person name="Chen A."/>
            <person name="Palaniappan K."/>
            <person name="Land M."/>
            <person name="Hauser L."/>
            <person name="Chang Y.J."/>
            <person name="Jeffries C.D."/>
            <person name="Rohde M."/>
            <person name="Spring S."/>
            <person name="Goker M."/>
            <person name="Wirth R."/>
            <person name="Woyke T."/>
            <person name="Bristow J."/>
            <person name="Eisen J.A."/>
            <person name="Markowitz V."/>
            <person name="Hugenholtz P."/>
            <person name="Klenk H.P."/>
            <person name="Kyrpides N.C."/>
        </authorList>
    </citation>
    <scope>NUCLEOTIDE SEQUENCE [LARGE SCALE GENOMIC DNA]</scope>
    <source>
        <strain evidence="5">DSM 14429 / JCM 11212 / NBRC 100878 / IC-017</strain>
    </source>
</reference>
<dbReference type="InterPro" id="IPR056460">
    <property type="entry name" value="DUF1512_N"/>
</dbReference>
<evidence type="ECO:0000313" key="5">
    <source>
        <dbReference type="Proteomes" id="UP000006681"/>
    </source>
</evidence>
<evidence type="ECO:0000313" key="4">
    <source>
        <dbReference type="EMBL" id="ADN50858.1"/>
    </source>
</evidence>
<organism evidence="4 5">
    <name type="scientific">Vulcanisaeta distributa (strain DSM 14429 / JCM 11212 / NBRC 100878 / IC-017)</name>
    <dbReference type="NCBI Taxonomy" id="572478"/>
    <lineage>
        <taxon>Archaea</taxon>
        <taxon>Thermoproteota</taxon>
        <taxon>Thermoprotei</taxon>
        <taxon>Thermoproteales</taxon>
        <taxon>Thermoproteaceae</taxon>
        <taxon>Vulcanisaeta</taxon>
    </lineage>
</organism>
<dbReference type="eggNOG" id="arCOG04181">
    <property type="taxonomic scope" value="Archaea"/>
</dbReference>
<keyword evidence="5" id="KW-1185">Reference proteome</keyword>
<dbReference type="InterPro" id="IPR009995">
    <property type="entry name" value="DUF1512"/>
</dbReference>
<dbReference type="GeneID" id="9752408"/>
<evidence type="ECO:0000259" key="2">
    <source>
        <dbReference type="Pfam" id="PF07431"/>
    </source>
</evidence>
<evidence type="ECO:0000256" key="1">
    <source>
        <dbReference type="SAM" id="Phobius"/>
    </source>
</evidence>
<protein>
    <recommendedName>
        <fullName evidence="6">DUF1512 domain-containing protein</fullName>
    </recommendedName>
</protein>